<evidence type="ECO:0000259" key="9">
    <source>
        <dbReference type="Pfam" id="PF05649"/>
    </source>
</evidence>
<name>N1PBD3_CAPTE</name>
<evidence type="ECO:0000256" key="7">
    <source>
        <dbReference type="ARBA" id="ARBA00023049"/>
    </source>
</evidence>
<keyword evidence="4" id="KW-0479">Metal-binding</keyword>
<dbReference type="AlphaFoldDB" id="N1PBD3"/>
<dbReference type="PROSITE" id="PS51885">
    <property type="entry name" value="NEPRILYSIN"/>
    <property type="match status" value="1"/>
</dbReference>
<dbReference type="PANTHER" id="PTHR11733:SF167">
    <property type="entry name" value="FI17812P1-RELATED"/>
    <property type="match status" value="1"/>
</dbReference>
<dbReference type="GO" id="GO:0005886">
    <property type="term" value="C:plasma membrane"/>
    <property type="evidence" value="ECO:0007669"/>
    <property type="project" value="TreeGrafter"/>
</dbReference>
<dbReference type="Gene3D" id="3.40.390.10">
    <property type="entry name" value="Collagenase (Catalytic Domain)"/>
    <property type="match status" value="1"/>
</dbReference>
<dbReference type="GO" id="GO:0004222">
    <property type="term" value="F:metalloendopeptidase activity"/>
    <property type="evidence" value="ECO:0007669"/>
    <property type="project" value="InterPro"/>
</dbReference>
<dbReference type="OMA" id="LWITHAD"/>
<dbReference type="CDD" id="cd08662">
    <property type="entry name" value="M13"/>
    <property type="match status" value="1"/>
</dbReference>
<comment type="cofactor">
    <cofactor evidence="1">
        <name>Zn(2+)</name>
        <dbReference type="ChEBI" id="CHEBI:29105"/>
    </cofactor>
</comment>
<feature type="domain" description="Peptidase M13 C-terminal" evidence="8">
    <location>
        <begin position="459"/>
        <end position="663"/>
    </location>
</feature>
<organism evidence="10">
    <name type="scientific">Capitella teleta</name>
    <name type="common">Polychaete worm</name>
    <dbReference type="NCBI Taxonomy" id="283909"/>
    <lineage>
        <taxon>Eukaryota</taxon>
        <taxon>Metazoa</taxon>
        <taxon>Spiralia</taxon>
        <taxon>Lophotrochozoa</taxon>
        <taxon>Annelida</taxon>
        <taxon>Polychaeta</taxon>
        <taxon>Sedentaria</taxon>
        <taxon>Scolecida</taxon>
        <taxon>Capitellidae</taxon>
        <taxon>Capitella</taxon>
    </lineage>
</organism>
<evidence type="ECO:0000313" key="10">
    <source>
        <dbReference type="EMBL" id="ELU18854.1"/>
    </source>
</evidence>
<dbReference type="Pfam" id="PF05649">
    <property type="entry name" value="Peptidase_M13_N"/>
    <property type="match status" value="1"/>
</dbReference>
<dbReference type="InterPro" id="IPR018497">
    <property type="entry name" value="Peptidase_M13_C"/>
</dbReference>
<evidence type="ECO:0000256" key="6">
    <source>
        <dbReference type="ARBA" id="ARBA00022833"/>
    </source>
</evidence>
<evidence type="ECO:0000313" key="11">
    <source>
        <dbReference type="EnsemblMetazoa" id="CapteP161607"/>
    </source>
</evidence>
<dbReference type="STRING" id="283909.N1PBD3"/>
<evidence type="ECO:0000256" key="4">
    <source>
        <dbReference type="ARBA" id="ARBA00022723"/>
    </source>
</evidence>
<reference evidence="12" key="1">
    <citation type="submission" date="2012-12" db="EMBL/GenBank/DDBJ databases">
        <authorList>
            <person name="Hellsten U."/>
            <person name="Grimwood J."/>
            <person name="Chapman J.A."/>
            <person name="Shapiro H."/>
            <person name="Aerts A."/>
            <person name="Otillar R.P."/>
            <person name="Terry A.Y."/>
            <person name="Boore J.L."/>
            <person name="Simakov O."/>
            <person name="Marletaz F."/>
            <person name="Cho S.-J."/>
            <person name="Edsinger-Gonzales E."/>
            <person name="Havlak P."/>
            <person name="Kuo D.-H."/>
            <person name="Larsson T."/>
            <person name="Lv J."/>
            <person name="Arendt D."/>
            <person name="Savage R."/>
            <person name="Osoegawa K."/>
            <person name="de Jong P."/>
            <person name="Lindberg D.R."/>
            <person name="Seaver E.C."/>
            <person name="Weisblat D.A."/>
            <person name="Putnam N.H."/>
            <person name="Grigoriev I.V."/>
            <person name="Rokhsar D.S."/>
        </authorList>
    </citation>
    <scope>NUCLEOTIDE SEQUENCE</scope>
    <source>
        <strain evidence="12">I ESC-2004</strain>
    </source>
</reference>
<dbReference type="Gene3D" id="1.10.1380.10">
    <property type="entry name" value="Neutral endopeptidase , domain2"/>
    <property type="match status" value="1"/>
</dbReference>
<dbReference type="PRINTS" id="PR00786">
    <property type="entry name" value="NEPRILYSIN"/>
</dbReference>
<dbReference type="SUPFAM" id="SSF55486">
    <property type="entry name" value="Metalloproteases ('zincins'), catalytic domain"/>
    <property type="match status" value="1"/>
</dbReference>
<feature type="domain" description="Peptidase M13 N-terminal" evidence="9">
    <location>
        <begin position="10"/>
        <end position="401"/>
    </location>
</feature>
<keyword evidence="3" id="KW-0645">Protease</keyword>
<dbReference type="EnsemblMetazoa" id="CapteT161607">
    <property type="protein sequence ID" value="CapteP161607"/>
    <property type="gene ID" value="CapteG161607"/>
</dbReference>
<dbReference type="EMBL" id="KB291798">
    <property type="protein sequence ID" value="ELU18854.1"/>
    <property type="molecule type" value="Genomic_DNA"/>
</dbReference>
<keyword evidence="7" id="KW-0482">Metalloprotease</keyword>
<sequence>MENMNMTQDPCQNFYEFACQGFDNDPSNPQDVRAWSALHEISKINSVYIKRLLEEDGNMYRGAESTAVAKAKLYYKSCMKQDDYTSIEPLLEMISELGSWTLTSNPELQEWSSDGFHIEDLVARAHSMGSRPLFGCTIHQDLKNATVNRIECDQSGMLLPSQGLYDDSKVEPYRQIILSTIARVTAEMSGGSANVTEKAQAIWDLDQRIAKAQDPQSARSKVNDVYHMSTLGELQDLMGPSFNMTRYLKMYMNRDFESSEKIILYAPNFLEKLGNITTNIDPETVQNYVVFSALKGYMSFLPTPYQDIQSDYEDVIYGTGKESETWEKCVAWSVGALGFAAGGLFAERHFTEDDKEKIVEMVELVQEVFTEGLPGLEWMDPATKETAMFKATEMIMKIGYPEFVANAEDLDEYYSSLEISNITFSNVRNSRRFSVLNNLKNYNQPVDRKKWYMTPSVVNAYYNPSLNEMVFPAGILQEPLYHRFYPRAMIYGAIGMVIAHELTHGFDNNGRLFDANGNLVDWWHNSSAVQFEEKAKCFVDQYDQFLVYGQNVNGKLTLGENIADNGGIRLAYNAYKKWLSLNNGVDKILPGLGMSSEQLFYLGYAQTWCSSYNKQLSLLLLIIDNHSPNKFRAEGAVMNSPEFASAYSCSNQDRMNPSSKCAIWT</sequence>
<accession>N1PBD3</accession>
<dbReference type="GO" id="GO:0016485">
    <property type="term" value="P:protein processing"/>
    <property type="evidence" value="ECO:0007669"/>
    <property type="project" value="TreeGrafter"/>
</dbReference>
<dbReference type="Pfam" id="PF01431">
    <property type="entry name" value="Peptidase_M13"/>
    <property type="match status" value="1"/>
</dbReference>
<evidence type="ECO:0000259" key="8">
    <source>
        <dbReference type="Pfam" id="PF01431"/>
    </source>
</evidence>
<evidence type="ECO:0000256" key="2">
    <source>
        <dbReference type="ARBA" id="ARBA00007357"/>
    </source>
</evidence>
<evidence type="ECO:0000313" key="12">
    <source>
        <dbReference type="Proteomes" id="UP000014760"/>
    </source>
</evidence>
<proteinExistence type="inferred from homology"/>
<dbReference type="HOGENOM" id="CLU_006187_8_0_1"/>
<reference evidence="11" key="3">
    <citation type="submission" date="2015-06" db="UniProtKB">
        <authorList>
            <consortium name="EnsemblMetazoa"/>
        </authorList>
    </citation>
    <scope>IDENTIFICATION</scope>
</reference>
<keyword evidence="6" id="KW-0862">Zinc</keyword>
<dbReference type="EMBL" id="AMQN01000039">
    <property type="status" value="NOT_ANNOTATED_CDS"/>
    <property type="molecule type" value="Genomic_DNA"/>
</dbReference>
<dbReference type="InterPro" id="IPR000718">
    <property type="entry name" value="Peptidase_M13"/>
</dbReference>
<dbReference type="InterPro" id="IPR024079">
    <property type="entry name" value="MetalloPept_cat_dom_sf"/>
</dbReference>
<protein>
    <recommendedName>
        <fullName evidence="13">Endothelin-converting enzyme 1</fullName>
    </recommendedName>
</protein>
<dbReference type="OrthoDB" id="6475849at2759"/>
<gene>
    <name evidence="10" type="ORF">CAPTEDRAFT_161607</name>
</gene>
<comment type="similarity">
    <text evidence="2">Belongs to the peptidase M13 family.</text>
</comment>
<dbReference type="Proteomes" id="UP000014760">
    <property type="component" value="Unassembled WGS sequence"/>
</dbReference>
<keyword evidence="5" id="KW-0378">Hydrolase</keyword>
<evidence type="ECO:0000256" key="5">
    <source>
        <dbReference type="ARBA" id="ARBA00022801"/>
    </source>
</evidence>
<evidence type="ECO:0000256" key="3">
    <source>
        <dbReference type="ARBA" id="ARBA00022670"/>
    </source>
</evidence>
<dbReference type="PANTHER" id="PTHR11733">
    <property type="entry name" value="ZINC METALLOPROTEASE FAMILY M13 NEPRILYSIN-RELATED"/>
    <property type="match status" value="1"/>
</dbReference>
<keyword evidence="12" id="KW-1185">Reference proteome</keyword>
<reference evidence="10 12" key="2">
    <citation type="journal article" date="2013" name="Nature">
        <title>Insights into bilaterian evolution from three spiralian genomes.</title>
        <authorList>
            <person name="Simakov O."/>
            <person name="Marletaz F."/>
            <person name="Cho S.J."/>
            <person name="Edsinger-Gonzales E."/>
            <person name="Havlak P."/>
            <person name="Hellsten U."/>
            <person name="Kuo D.H."/>
            <person name="Larsson T."/>
            <person name="Lv J."/>
            <person name="Arendt D."/>
            <person name="Savage R."/>
            <person name="Osoegawa K."/>
            <person name="de Jong P."/>
            <person name="Grimwood J."/>
            <person name="Chapman J.A."/>
            <person name="Shapiro H."/>
            <person name="Aerts A."/>
            <person name="Otillar R.P."/>
            <person name="Terry A.Y."/>
            <person name="Boore J.L."/>
            <person name="Grigoriev I.V."/>
            <person name="Lindberg D.R."/>
            <person name="Seaver E.C."/>
            <person name="Weisblat D.A."/>
            <person name="Putnam N.H."/>
            <person name="Rokhsar D.S."/>
        </authorList>
    </citation>
    <scope>NUCLEOTIDE SEQUENCE</scope>
    <source>
        <strain evidence="10 12">I ESC-2004</strain>
    </source>
</reference>
<evidence type="ECO:0008006" key="13">
    <source>
        <dbReference type="Google" id="ProtNLM"/>
    </source>
</evidence>
<dbReference type="InterPro" id="IPR008753">
    <property type="entry name" value="Peptidase_M13_N"/>
</dbReference>
<evidence type="ECO:0000256" key="1">
    <source>
        <dbReference type="ARBA" id="ARBA00001947"/>
    </source>
</evidence>
<dbReference type="InterPro" id="IPR042089">
    <property type="entry name" value="Peptidase_M13_dom_2"/>
</dbReference>
<dbReference type="GO" id="GO:0046872">
    <property type="term" value="F:metal ion binding"/>
    <property type="evidence" value="ECO:0007669"/>
    <property type="project" value="UniProtKB-KW"/>
</dbReference>